<dbReference type="InterPro" id="IPR054470">
    <property type="entry name" value="FIMAH_dom"/>
</dbReference>
<dbReference type="InterPro" id="IPR005084">
    <property type="entry name" value="CBM6"/>
</dbReference>
<feature type="chain" id="PRO_5047464947" evidence="3">
    <location>
        <begin position="24"/>
        <end position="1122"/>
    </location>
</feature>
<sequence length="1122" mass="117603">MKRSRLRLLSVPLALAIPATALAAAVAPVASAADPDPLDWNNYEKVTLSKDVGEPIDLAVLPDKRVLHTARNGDLRLTDSTTGVTKIVNHLDVYNNSEDGLQTVSIDPGFATNKWVYLYYAPRVMSGTAQNGKPYPTTTPTGSAPNTLPAGADESYWQQWLGYNQLSRFKWNDATGSLDLASEQVIIKVEWNRGQCCHNAGDVGWDAAGNLFLSVGDNTAASAPGANGMAPNVAVPNGNPGNDDRRGAGNSNDLRGSILRIKVAEDGSYSIPEGNLWPVGTAKTRPEIFVKGVRNPFRMDVDPVTGTVNWGDYGPDAGAPIAGRGPMGFVEWNITGVNRPLHSGWPYCTGNNFNYNEYNYATNTSGADFDCGAGAVNNSPWNTGLQQLPPSTPATSWYGDRVGDQPAEFDGFVNFGTGTAQSPMGGPVYHYDAANPATTKLPAYWDSKVFFSEFQQDYAAALSVDYANYKLTKLEDFMPNGKVTSTAAPAWDGTMDMEFGPDGSLYVLDYGTSYFRANPQAGLYRVDFAPGDKSPQASFTTQPNSSSSAPLTVAFNAAGSVDPERTALKYEWDFNNDGVFDATGVTASYTYTQVGAYTARLRVTDASGKTGVTSRGISVGNQAPSLTLSTPNGGFFDWGQAVPWAVTTSDPEEGTATVCSRVAMTFGLGHNTHAHPLTTATGCAGAWATPVDAPQHGVTENIFGVVVAQYTDAGAAGVPAATSDLGIEINSKLQQAEWFDSQSGVEVTFDQDAGGLNKVTSFDAGDWVAWDPVNFTNITGAQVKASGTGTLSFRWGSADAAPFATAAINGTDWQTVNLALTGTSLPAGTGKLVVTSTGGVVFDQVQFLGNGIADVTAPTVTATTTPAAPQGTNGWYTSGNVTVNVAATDNGTVSTRQYRTVTAANQCNADGATWTNLPTNGNVTVSLEGTTVVCWRVTDNGGNVATGNTTVRIDRTAPAVSLAGVTNGSIADSAYLTVGGTDSASGFLSASAITVDGKSYGAGQPIDLSTLAPGSHTLVATVKDVAGNTATQTVTFTTTVSFDSINALLDRYVAARTISASAAASLRDRLDGAQTRVERGQTSSAVSYLNQFIAKADSQVKQKVAHDILVRDARALIASLEG</sequence>
<dbReference type="InterPro" id="IPR012938">
    <property type="entry name" value="Glc/Sorbosone_DH"/>
</dbReference>
<dbReference type="InterPro" id="IPR008979">
    <property type="entry name" value="Galactose-bd-like_sf"/>
</dbReference>
<dbReference type="InterPro" id="IPR000601">
    <property type="entry name" value="PKD_dom"/>
</dbReference>
<evidence type="ECO:0000313" key="7">
    <source>
        <dbReference type="Proteomes" id="UP000800981"/>
    </source>
</evidence>
<dbReference type="InterPro" id="IPR035986">
    <property type="entry name" value="PKD_dom_sf"/>
</dbReference>
<dbReference type="SMART" id="SM00606">
    <property type="entry name" value="CBD_IV"/>
    <property type="match status" value="1"/>
</dbReference>
<dbReference type="InterPro" id="IPR013783">
    <property type="entry name" value="Ig-like_fold"/>
</dbReference>
<dbReference type="SMART" id="SM00089">
    <property type="entry name" value="PKD"/>
    <property type="match status" value="1"/>
</dbReference>
<feature type="region of interest" description="Disordered" evidence="2">
    <location>
        <begin position="131"/>
        <end position="150"/>
    </location>
</feature>
<comment type="caution">
    <text evidence="6">The sequence shown here is derived from an EMBL/GenBank/DDBJ whole genome shotgun (WGS) entry which is preliminary data.</text>
</comment>
<dbReference type="PROSITE" id="PS51175">
    <property type="entry name" value="CBM6"/>
    <property type="match status" value="1"/>
</dbReference>
<feature type="domain" description="PKD" evidence="4">
    <location>
        <begin position="536"/>
        <end position="619"/>
    </location>
</feature>
<dbReference type="SUPFAM" id="SSF49299">
    <property type="entry name" value="PKD domain"/>
    <property type="match status" value="1"/>
</dbReference>
<dbReference type="InterPro" id="IPR011042">
    <property type="entry name" value="6-blade_b-propeller_TolB-like"/>
</dbReference>
<dbReference type="InterPro" id="IPR011041">
    <property type="entry name" value="Quinoprot_gluc/sorb_DH_b-prop"/>
</dbReference>
<dbReference type="EMBL" id="JAANNP010000054">
    <property type="protein sequence ID" value="NHC15777.1"/>
    <property type="molecule type" value="Genomic_DNA"/>
</dbReference>
<dbReference type="Proteomes" id="UP000800981">
    <property type="component" value="Unassembled WGS sequence"/>
</dbReference>
<dbReference type="Gene3D" id="2.60.120.260">
    <property type="entry name" value="Galactose-binding domain-like"/>
    <property type="match status" value="1"/>
</dbReference>
<feature type="signal peptide" evidence="3">
    <location>
        <begin position="1"/>
        <end position="23"/>
    </location>
</feature>
<keyword evidence="1 3" id="KW-0732">Signal</keyword>
<dbReference type="SUPFAM" id="SSF50952">
    <property type="entry name" value="Soluble quinoprotein glucose dehydrogenase"/>
    <property type="match status" value="1"/>
</dbReference>
<dbReference type="PROSITE" id="PS50093">
    <property type="entry name" value="PKD"/>
    <property type="match status" value="1"/>
</dbReference>
<evidence type="ECO:0000259" key="5">
    <source>
        <dbReference type="PROSITE" id="PS51175"/>
    </source>
</evidence>
<protein>
    <submittedName>
        <fullName evidence="6">PKD domain-containing protein</fullName>
    </submittedName>
</protein>
<feature type="domain" description="CBM6" evidence="5">
    <location>
        <begin position="731"/>
        <end position="848"/>
    </location>
</feature>
<evidence type="ECO:0000256" key="2">
    <source>
        <dbReference type="SAM" id="MobiDB-lite"/>
    </source>
</evidence>
<dbReference type="Pfam" id="PF03422">
    <property type="entry name" value="CBM_6"/>
    <property type="match status" value="1"/>
</dbReference>
<dbReference type="Pfam" id="PF07995">
    <property type="entry name" value="GSDH"/>
    <property type="match status" value="1"/>
</dbReference>
<feature type="compositionally biased region" description="Polar residues" evidence="2">
    <location>
        <begin position="131"/>
        <end position="146"/>
    </location>
</feature>
<dbReference type="SUPFAM" id="SSF49785">
    <property type="entry name" value="Galactose-binding domain-like"/>
    <property type="match status" value="1"/>
</dbReference>
<evidence type="ECO:0000256" key="1">
    <source>
        <dbReference type="ARBA" id="ARBA00022729"/>
    </source>
</evidence>
<evidence type="ECO:0000256" key="3">
    <source>
        <dbReference type="SAM" id="SignalP"/>
    </source>
</evidence>
<evidence type="ECO:0000313" key="6">
    <source>
        <dbReference type="EMBL" id="NHC15777.1"/>
    </source>
</evidence>
<dbReference type="Pfam" id="PF18911">
    <property type="entry name" value="PKD_4"/>
    <property type="match status" value="1"/>
</dbReference>
<evidence type="ECO:0000259" key="4">
    <source>
        <dbReference type="PROSITE" id="PS50093"/>
    </source>
</evidence>
<proteinExistence type="predicted"/>
<dbReference type="Pfam" id="PF22888">
    <property type="entry name" value="FIMAH"/>
    <property type="match status" value="1"/>
</dbReference>
<dbReference type="Gene3D" id="2.120.10.30">
    <property type="entry name" value="TolB, C-terminal domain"/>
    <property type="match status" value="1"/>
</dbReference>
<keyword evidence="7" id="KW-1185">Reference proteome</keyword>
<dbReference type="InterPro" id="IPR022409">
    <property type="entry name" value="PKD/Chitinase_dom"/>
</dbReference>
<reference evidence="6 7" key="1">
    <citation type="submission" date="2020-03" db="EMBL/GenBank/DDBJ databases">
        <title>Two novel Motilibacter sp.</title>
        <authorList>
            <person name="Liu S."/>
        </authorList>
    </citation>
    <scope>NUCLEOTIDE SEQUENCE [LARGE SCALE GENOMIC DNA]</scope>
    <source>
        <strain evidence="6 7">E257</strain>
    </source>
</reference>
<dbReference type="CDD" id="cd00146">
    <property type="entry name" value="PKD"/>
    <property type="match status" value="1"/>
</dbReference>
<organism evidence="6 7">
    <name type="scientific">Motilibacter deserti</name>
    <dbReference type="NCBI Taxonomy" id="2714956"/>
    <lineage>
        <taxon>Bacteria</taxon>
        <taxon>Bacillati</taxon>
        <taxon>Actinomycetota</taxon>
        <taxon>Actinomycetes</taxon>
        <taxon>Motilibacterales</taxon>
        <taxon>Motilibacteraceae</taxon>
        <taxon>Motilibacter</taxon>
    </lineage>
</organism>
<dbReference type="PANTHER" id="PTHR19328">
    <property type="entry name" value="HEDGEHOG-INTERACTING PROTEIN"/>
    <property type="match status" value="1"/>
</dbReference>
<dbReference type="Gene3D" id="2.60.40.10">
    <property type="entry name" value="Immunoglobulins"/>
    <property type="match status" value="1"/>
</dbReference>
<gene>
    <name evidence="6" type="ORF">G9H71_18510</name>
</gene>
<accession>A0ABX0GXQ7</accession>
<name>A0ABX0GXQ7_9ACTN</name>
<dbReference type="InterPro" id="IPR006584">
    <property type="entry name" value="Cellulose-bd_IV"/>
</dbReference>
<dbReference type="PANTHER" id="PTHR19328:SF75">
    <property type="entry name" value="ALDOSE SUGAR DEHYDROGENASE YLII"/>
    <property type="match status" value="1"/>
</dbReference>